<name>A0A6A4FXC8_9STRA</name>
<dbReference type="Proteomes" id="UP000434957">
    <property type="component" value="Unassembled WGS sequence"/>
</dbReference>
<evidence type="ECO:0000313" key="1">
    <source>
        <dbReference type="EMBL" id="KAE9348712.1"/>
    </source>
</evidence>
<protein>
    <submittedName>
        <fullName evidence="1">Uncharacterized protein</fullName>
    </submittedName>
</protein>
<dbReference type="EMBL" id="QXFT01000277">
    <property type="protein sequence ID" value="KAE9348712.1"/>
    <property type="molecule type" value="Genomic_DNA"/>
</dbReference>
<gene>
    <name evidence="1" type="ORF">PR003_g6266</name>
</gene>
<proteinExistence type="predicted"/>
<dbReference type="AlphaFoldDB" id="A0A6A4FXC8"/>
<sequence length="123" mass="13170">MTARHLVSPATQRPVTLELAGGDRSFSSERPLGRKVVNVRSSRHSTSGLNGFSSSSPSQLAVLLVTVVYATPSLPSFPSDASQTRRMRVLETAGQAGGSYYNINEVNGQANGDQELTHKFSSF</sequence>
<reference evidence="1 2" key="1">
    <citation type="submission" date="2018-08" db="EMBL/GenBank/DDBJ databases">
        <title>Genomic investigation of the strawberry pathogen Phytophthora fragariae indicates pathogenicity is determined by transcriptional variation in three key races.</title>
        <authorList>
            <person name="Adams T.M."/>
            <person name="Armitage A.D."/>
            <person name="Sobczyk M.K."/>
            <person name="Bates H.J."/>
            <person name="Dunwell J.M."/>
            <person name="Nellist C.F."/>
            <person name="Harrison R.J."/>
        </authorList>
    </citation>
    <scope>NUCLEOTIDE SEQUENCE [LARGE SCALE GENOMIC DNA]</scope>
    <source>
        <strain evidence="1 2">SCRP333</strain>
    </source>
</reference>
<keyword evidence="2" id="KW-1185">Reference proteome</keyword>
<organism evidence="1 2">
    <name type="scientific">Phytophthora rubi</name>
    <dbReference type="NCBI Taxonomy" id="129364"/>
    <lineage>
        <taxon>Eukaryota</taxon>
        <taxon>Sar</taxon>
        <taxon>Stramenopiles</taxon>
        <taxon>Oomycota</taxon>
        <taxon>Peronosporomycetes</taxon>
        <taxon>Peronosporales</taxon>
        <taxon>Peronosporaceae</taxon>
        <taxon>Phytophthora</taxon>
    </lineage>
</organism>
<evidence type="ECO:0000313" key="2">
    <source>
        <dbReference type="Proteomes" id="UP000434957"/>
    </source>
</evidence>
<accession>A0A6A4FXC8</accession>
<comment type="caution">
    <text evidence="1">The sequence shown here is derived from an EMBL/GenBank/DDBJ whole genome shotgun (WGS) entry which is preliminary data.</text>
</comment>